<keyword evidence="3" id="KW-0472">Membrane</keyword>
<organism evidence="5 6">
    <name type="scientific">Bonamia ostreae</name>
    <dbReference type="NCBI Taxonomy" id="126728"/>
    <lineage>
        <taxon>Eukaryota</taxon>
        <taxon>Sar</taxon>
        <taxon>Rhizaria</taxon>
        <taxon>Endomyxa</taxon>
        <taxon>Ascetosporea</taxon>
        <taxon>Haplosporida</taxon>
        <taxon>Bonamia</taxon>
    </lineage>
</organism>
<dbReference type="Gene3D" id="1.20.5.110">
    <property type="match status" value="1"/>
</dbReference>
<name>A0ABV2ASQ9_9EUKA</name>
<evidence type="ECO:0000256" key="1">
    <source>
        <dbReference type="PROSITE-ProRule" id="PRU00290"/>
    </source>
</evidence>
<feature type="domain" description="V-SNARE coiled-coil homology" evidence="4">
    <location>
        <begin position="31"/>
        <end position="91"/>
    </location>
</feature>
<reference evidence="5 6" key="1">
    <citation type="journal article" date="2024" name="BMC Biol.">
        <title>Comparative genomics of Ascetosporea gives new insight into the evolutionary basis for animal parasitism in Rhizaria.</title>
        <authorList>
            <person name="Hiltunen Thoren M."/>
            <person name="Onut-Brannstrom I."/>
            <person name="Alfjorden A."/>
            <person name="Peckova H."/>
            <person name="Swords F."/>
            <person name="Hooper C."/>
            <person name="Holzer A.S."/>
            <person name="Bass D."/>
            <person name="Burki F."/>
        </authorList>
    </citation>
    <scope>NUCLEOTIDE SEQUENCE [LARGE SCALE GENOMIC DNA]</scope>
    <source>
        <strain evidence="5">20-A016</strain>
    </source>
</reference>
<evidence type="ECO:0000313" key="5">
    <source>
        <dbReference type="EMBL" id="MES1922711.1"/>
    </source>
</evidence>
<protein>
    <recommendedName>
        <fullName evidence="4">V-SNARE coiled-coil homology domain-containing protein</fullName>
    </recommendedName>
</protein>
<evidence type="ECO:0000256" key="2">
    <source>
        <dbReference type="SAM" id="MobiDB-lite"/>
    </source>
</evidence>
<dbReference type="EMBL" id="JBDODL010003493">
    <property type="protein sequence ID" value="MES1922711.1"/>
    <property type="molecule type" value="Genomic_DNA"/>
</dbReference>
<keyword evidence="1" id="KW-0175">Coiled coil</keyword>
<dbReference type="Pfam" id="PF00957">
    <property type="entry name" value="Synaptobrevin"/>
    <property type="match status" value="1"/>
</dbReference>
<feature type="compositionally biased region" description="Basic residues" evidence="2">
    <location>
        <begin position="1"/>
        <end position="12"/>
    </location>
</feature>
<evidence type="ECO:0000259" key="4">
    <source>
        <dbReference type="PROSITE" id="PS50892"/>
    </source>
</evidence>
<keyword evidence="3" id="KW-1133">Transmembrane helix</keyword>
<evidence type="ECO:0000313" key="6">
    <source>
        <dbReference type="Proteomes" id="UP001439008"/>
    </source>
</evidence>
<keyword evidence="6" id="KW-1185">Reference proteome</keyword>
<dbReference type="Proteomes" id="UP001439008">
    <property type="component" value="Unassembled WGS sequence"/>
</dbReference>
<sequence>MGRNRNKKRGNKKDKQEKSVSSKSSKKKNSAEMKVLDKIDEVKSTMTENIEAQLGNAEALIDIEAKSNEIKDHAQDFEKKSSDVKSRMRWLLIMKWTILIAIISAVIFFFKQKIIILIIVSLVRR</sequence>
<dbReference type="PROSITE" id="PS50892">
    <property type="entry name" value="V_SNARE"/>
    <property type="match status" value="1"/>
</dbReference>
<dbReference type="InterPro" id="IPR042855">
    <property type="entry name" value="V_SNARE_CC"/>
</dbReference>
<feature type="region of interest" description="Disordered" evidence="2">
    <location>
        <begin position="1"/>
        <end position="33"/>
    </location>
</feature>
<accession>A0ABV2ASQ9</accession>
<gene>
    <name evidence="5" type="ORF">MHBO_004236</name>
</gene>
<dbReference type="SUPFAM" id="SSF58038">
    <property type="entry name" value="SNARE fusion complex"/>
    <property type="match status" value="1"/>
</dbReference>
<proteinExistence type="predicted"/>
<feature type="transmembrane region" description="Helical" evidence="3">
    <location>
        <begin position="96"/>
        <end position="123"/>
    </location>
</feature>
<keyword evidence="3" id="KW-0812">Transmembrane</keyword>
<comment type="caution">
    <text evidence="5">The sequence shown here is derived from an EMBL/GenBank/DDBJ whole genome shotgun (WGS) entry which is preliminary data.</text>
</comment>
<evidence type="ECO:0000256" key="3">
    <source>
        <dbReference type="SAM" id="Phobius"/>
    </source>
</evidence>